<reference evidence="5 13" key="1">
    <citation type="submission" date="2023-10" db="EMBL/GenBank/DDBJ databases">
        <title>Culture-based analysis of two novel bacteria associated with mangrove crab gills.</title>
        <authorList>
            <person name="Yang X."/>
            <person name="Garuglieri E."/>
            <person name="Van Goethem M.W."/>
            <person name="Fusi M."/>
            <person name="Marasco R."/>
            <person name="Daffonchio D.G."/>
        </authorList>
    </citation>
    <scope>NUCLEOTIDE SEQUENCE [LARGE SCALE GENOMIC DNA]</scope>
    <source>
        <strain evidence="7">UG2-1</strain>
        <strain evidence="5">UG2-2</strain>
        <strain evidence="13">UG2_2</strain>
    </source>
</reference>
<dbReference type="AlphaFoldDB" id="A0AAU6NWI3"/>
<dbReference type="EMBL" id="CP136924">
    <property type="protein sequence ID" value="WXA01944.1"/>
    <property type="molecule type" value="Genomic_DNA"/>
</dbReference>
<dbReference type="KEGG" id="mcaa:R3L15_12310"/>
<dbReference type="EMBL" id="CP136924">
    <property type="protein sequence ID" value="WXA01951.1"/>
    <property type="molecule type" value="Genomic_DNA"/>
</dbReference>
<evidence type="ECO:0000313" key="13">
    <source>
        <dbReference type="Proteomes" id="UP001368318"/>
    </source>
</evidence>
<dbReference type="KEGG" id="mcaa:R3L15_12265"/>
<keyword evidence="13" id="KW-1185">Reference proteome</keyword>
<dbReference type="KEGG" id="mcaa:R3L15_09590"/>
<dbReference type="EMBL" id="CP136925">
    <property type="protein sequence ID" value="WXA12885.1"/>
    <property type="molecule type" value="Genomic_DNA"/>
</dbReference>
<dbReference type="EMBL" id="CP136925">
    <property type="protein sequence ID" value="WXA12887.1"/>
    <property type="molecule type" value="Genomic_DNA"/>
</dbReference>
<evidence type="ECO:0000313" key="2">
    <source>
        <dbReference type="EMBL" id="WXA01944.1"/>
    </source>
</evidence>
<dbReference type="EMBL" id="CP136924">
    <property type="protein sequence ID" value="WXA01952.1"/>
    <property type="molecule type" value="Genomic_DNA"/>
</dbReference>
<dbReference type="EMBL" id="CP136925">
    <property type="protein sequence ID" value="WXA12886.1"/>
    <property type="molecule type" value="Genomic_DNA"/>
</dbReference>
<dbReference type="KEGG" id="mcaa:R3L15_12270"/>
<gene>
    <name evidence="7" type="ORF">R3L15_09590</name>
    <name evidence="8" type="ORF">R3L15_12265</name>
    <name evidence="9" type="ORF">R3L15_12270</name>
    <name evidence="10" type="ORF">R3L15_12275</name>
    <name evidence="11" type="ORF">R3L15_12310</name>
    <name evidence="12" type="ORF">R3L15_12335</name>
    <name evidence="1" type="ORF">R3L16_09255</name>
    <name evidence="2" type="ORF">R3L16_09280</name>
    <name evidence="3" type="ORF">R3L16_09315</name>
    <name evidence="4" type="ORF">R3L16_09320</name>
    <name evidence="5" type="ORF">R3L16_09325</name>
    <name evidence="6" type="ORF">R3L16_11995</name>
</gene>
<evidence type="ECO:0000313" key="5">
    <source>
        <dbReference type="EMBL" id="WXA01953.1"/>
    </source>
</evidence>
<evidence type="ECO:0000313" key="11">
    <source>
        <dbReference type="EMBL" id="WXA12894.1"/>
    </source>
</evidence>
<evidence type="ECO:0000313" key="8">
    <source>
        <dbReference type="EMBL" id="WXA12885.1"/>
    </source>
</evidence>
<protein>
    <submittedName>
        <fullName evidence="5">Uncharacterized protein</fullName>
    </submittedName>
</protein>
<evidence type="ECO:0000313" key="1">
    <source>
        <dbReference type="EMBL" id="WXA01939.1"/>
    </source>
</evidence>
<name>A0AAU6NWI3_9FLAO</name>
<dbReference type="KEGG" id="mcaa:R3L15_12335"/>
<dbReference type="EMBL" id="CP136924">
    <property type="protein sequence ID" value="WXA01953.1"/>
    <property type="molecule type" value="Genomic_DNA"/>
</dbReference>
<evidence type="ECO:0000313" key="12">
    <source>
        <dbReference type="EMBL" id="WXA12899.1"/>
    </source>
</evidence>
<sequence length="66" mass="7503">MNINNKQTIMDLKLKISVSPSETPLSKNQVQLINELYNVVKDKNLKDSKRALMLLCENLDAKSTIN</sequence>
<evidence type="ECO:0000313" key="7">
    <source>
        <dbReference type="EMBL" id="WXA12374.1"/>
    </source>
</evidence>
<dbReference type="RefSeq" id="WP_338731368.1">
    <property type="nucleotide sequence ID" value="NZ_CP136924.1"/>
</dbReference>
<evidence type="ECO:0000313" key="4">
    <source>
        <dbReference type="EMBL" id="WXA01952.1"/>
    </source>
</evidence>
<evidence type="ECO:0000313" key="6">
    <source>
        <dbReference type="EMBL" id="WXA02464.1"/>
    </source>
</evidence>
<dbReference type="EMBL" id="CP136924">
    <property type="protein sequence ID" value="WXA02464.1"/>
    <property type="molecule type" value="Genomic_DNA"/>
</dbReference>
<dbReference type="EMBL" id="CP136924">
    <property type="protein sequence ID" value="WXA01939.1"/>
    <property type="molecule type" value="Genomic_DNA"/>
</dbReference>
<dbReference type="EMBL" id="CP136925">
    <property type="protein sequence ID" value="WXA12894.1"/>
    <property type="molecule type" value="Genomic_DNA"/>
</dbReference>
<dbReference type="EMBL" id="CP136925">
    <property type="protein sequence ID" value="WXA12899.1"/>
    <property type="molecule type" value="Genomic_DNA"/>
</dbReference>
<dbReference type="EMBL" id="CP136925">
    <property type="protein sequence ID" value="WXA12374.1"/>
    <property type="molecule type" value="Genomic_DNA"/>
</dbReference>
<accession>A0AAU6NWI3</accession>
<organism evidence="5 13">
    <name type="scientific">Mangrovimonas cancribranchiae</name>
    <dbReference type="NCBI Taxonomy" id="3080055"/>
    <lineage>
        <taxon>Bacteria</taxon>
        <taxon>Pseudomonadati</taxon>
        <taxon>Bacteroidota</taxon>
        <taxon>Flavobacteriia</taxon>
        <taxon>Flavobacteriales</taxon>
        <taxon>Flavobacteriaceae</taxon>
        <taxon>Mangrovimonas</taxon>
    </lineage>
</organism>
<dbReference type="KEGG" id="mcaa:R3L15_12275"/>
<evidence type="ECO:0000313" key="3">
    <source>
        <dbReference type="EMBL" id="WXA01951.1"/>
    </source>
</evidence>
<proteinExistence type="predicted"/>
<evidence type="ECO:0000313" key="10">
    <source>
        <dbReference type="EMBL" id="WXA12887.1"/>
    </source>
</evidence>
<dbReference type="Proteomes" id="UP001368318">
    <property type="component" value="Chromosome"/>
</dbReference>
<evidence type="ECO:0000313" key="9">
    <source>
        <dbReference type="EMBL" id="WXA12886.1"/>
    </source>
</evidence>